<evidence type="ECO:0000313" key="8">
    <source>
        <dbReference type="Proteomes" id="UP000284908"/>
    </source>
</evidence>
<dbReference type="SUPFAM" id="SSF55073">
    <property type="entry name" value="Nucleotide cyclase"/>
    <property type="match status" value="1"/>
</dbReference>
<dbReference type="Gene3D" id="3.30.70.270">
    <property type="match status" value="1"/>
</dbReference>
<dbReference type="GO" id="GO:0052621">
    <property type="term" value="F:diguanylate cyclase activity"/>
    <property type="evidence" value="ECO:0007669"/>
    <property type="project" value="UniProtKB-EC"/>
</dbReference>
<evidence type="ECO:0000256" key="3">
    <source>
        <dbReference type="ARBA" id="ARBA00012528"/>
    </source>
</evidence>
<evidence type="ECO:0000259" key="6">
    <source>
        <dbReference type="PROSITE" id="PS50887"/>
    </source>
</evidence>
<dbReference type="EMBL" id="RAHH01000006">
    <property type="protein sequence ID" value="RJT45710.1"/>
    <property type="molecule type" value="Genomic_DNA"/>
</dbReference>
<feature type="transmembrane region" description="Helical" evidence="5">
    <location>
        <begin position="62"/>
        <end position="83"/>
    </location>
</feature>
<dbReference type="Proteomes" id="UP000284908">
    <property type="component" value="Unassembled WGS sequence"/>
</dbReference>
<proteinExistence type="predicted"/>
<dbReference type="PROSITE" id="PS50887">
    <property type="entry name" value="GGDEF"/>
    <property type="match status" value="1"/>
</dbReference>
<feature type="transmembrane region" description="Helical" evidence="5">
    <location>
        <begin position="95"/>
        <end position="114"/>
    </location>
</feature>
<keyword evidence="5" id="KW-1133">Transmembrane helix</keyword>
<dbReference type="InterPro" id="IPR043128">
    <property type="entry name" value="Rev_trsase/Diguanyl_cyclase"/>
</dbReference>
<dbReference type="AlphaFoldDB" id="A0A419NC87"/>
<reference evidence="7 8" key="1">
    <citation type="submission" date="2018-09" db="EMBL/GenBank/DDBJ databases">
        <authorList>
            <person name="Le Fleche-Mateos A."/>
        </authorList>
    </citation>
    <scope>NUCLEOTIDE SEQUENCE [LARGE SCALE GENOMIC DNA]</scope>
    <source>
        <strain evidence="7 8">DSM 27399</strain>
    </source>
</reference>
<evidence type="ECO:0000256" key="5">
    <source>
        <dbReference type="SAM" id="Phobius"/>
    </source>
</evidence>
<evidence type="ECO:0000256" key="2">
    <source>
        <dbReference type="ARBA" id="ARBA00004665"/>
    </source>
</evidence>
<comment type="caution">
    <text evidence="7">The sequence shown here is derived from an EMBL/GenBank/DDBJ whole genome shotgun (WGS) entry which is preliminary data.</text>
</comment>
<gene>
    <name evidence="7" type="ORF">D6C13_06190</name>
</gene>
<feature type="transmembrane region" description="Helical" evidence="5">
    <location>
        <begin position="6"/>
        <end position="28"/>
    </location>
</feature>
<feature type="transmembrane region" description="Helical" evidence="5">
    <location>
        <begin position="120"/>
        <end position="140"/>
    </location>
</feature>
<dbReference type="GO" id="GO:1902201">
    <property type="term" value="P:negative regulation of bacterial-type flagellum-dependent cell motility"/>
    <property type="evidence" value="ECO:0007669"/>
    <property type="project" value="TreeGrafter"/>
</dbReference>
<feature type="transmembrane region" description="Helical" evidence="5">
    <location>
        <begin position="35"/>
        <end position="56"/>
    </location>
</feature>
<evidence type="ECO:0000256" key="1">
    <source>
        <dbReference type="ARBA" id="ARBA00001946"/>
    </source>
</evidence>
<evidence type="ECO:0000256" key="4">
    <source>
        <dbReference type="ARBA" id="ARBA00034247"/>
    </source>
</evidence>
<comment type="cofactor">
    <cofactor evidence="1">
        <name>Mg(2+)</name>
        <dbReference type="ChEBI" id="CHEBI:18420"/>
    </cofactor>
</comment>
<keyword evidence="8" id="KW-1185">Reference proteome</keyword>
<organism evidence="7 8">
    <name type="scientific">Rahnella woolbedingensis</name>
    <dbReference type="NCBI Taxonomy" id="1510574"/>
    <lineage>
        <taxon>Bacteria</taxon>
        <taxon>Pseudomonadati</taxon>
        <taxon>Pseudomonadota</taxon>
        <taxon>Gammaproteobacteria</taxon>
        <taxon>Enterobacterales</taxon>
        <taxon>Yersiniaceae</taxon>
        <taxon>Rahnella</taxon>
    </lineage>
</organism>
<sequence length="377" mass="42697">MHLDVYTLFIFELFILILLTAVMLFAWIGGRRDPTLGLTALMLAFSTAGTLLSSMRAGVSEVIPVVFSNMMILLCYGIMWAALRIFTGRRVFLPVVFSGPIIWLVFCLYPAFYHNLEPRIFLTSLLTATYTLLTTLEIWHARRQLQVTYWPALPLSFFHACFYLARPFFDDSLPYAEMAGGHSSGFFAILIFEAILYAICLSFIILAMVYERGQLGYKQASLSDPLTGVGNRRDFLERGNELIRKRKNNDFPLQLILFDLDNFKRLNDQYGHAGGDSALVFFCNVVKASLEKKDIFARIGGEEFACLTTRPREQAIRMAENIRFQLAQNSQHSIPMTVSVGMAFSESDQDSISHLLIQADHALYRAKSAGKNRIELS</sequence>
<dbReference type="OrthoDB" id="9812260at2"/>
<comment type="pathway">
    <text evidence="2">Purine metabolism; 3',5'-cyclic di-GMP biosynthesis.</text>
</comment>
<dbReference type="EC" id="2.7.7.65" evidence="3"/>
<feature type="domain" description="GGDEF" evidence="6">
    <location>
        <begin position="251"/>
        <end position="377"/>
    </location>
</feature>
<dbReference type="InterPro" id="IPR050469">
    <property type="entry name" value="Diguanylate_Cyclase"/>
</dbReference>
<keyword evidence="5" id="KW-0472">Membrane</keyword>
<accession>A0A419NC87</accession>
<protein>
    <recommendedName>
        <fullName evidence="3">diguanylate cyclase</fullName>
        <ecNumber evidence="3">2.7.7.65</ecNumber>
    </recommendedName>
</protein>
<dbReference type="SMART" id="SM00267">
    <property type="entry name" value="GGDEF"/>
    <property type="match status" value="1"/>
</dbReference>
<comment type="catalytic activity">
    <reaction evidence="4">
        <text>2 GTP = 3',3'-c-di-GMP + 2 diphosphate</text>
        <dbReference type="Rhea" id="RHEA:24898"/>
        <dbReference type="ChEBI" id="CHEBI:33019"/>
        <dbReference type="ChEBI" id="CHEBI:37565"/>
        <dbReference type="ChEBI" id="CHEBI:58805"/>
        <dbReference type="EC" id="2.7.7.65"/>
    </reaction>
</comment>
<dbReference type="PANTHER" id="PTHR45138">
    <property type="entry name" value="REGULATORY COMPONENTS OF SENSORY TRANSDUCTION SYSTEM"/>
    <property type="match status" value="1"/>
</dbReference>
<dbReference type="CDD" id="cd01949">
    <property type="entry name" value="GGDEF"/>
    <property type="match status" value="1"/>
</dbReference>
<dbReference type="FunFam" id="3.30.70.270:FF:000001">
    <property type="entry name" value="Diguanylate cyclase domain protein"/>
    <property type="match status" value="1"/>
</dbReference>
<dbReference type="InterPro" id="IPR000160">
    <property type="entry name" value="GGDEF_dom"/>
</dbReference>
<keyword evidence="5" id="KW-0812">Transmembrane</keyword>
<feature type="transmembrane region" description="Helical" evidence="5">
    <location>
        <begin position="147"/>
        <end position="165"/>
    </location>
</feature>
<dbReference type="InterPro" id="IPR029787">
    <property type="entry name" value="Nucleotide_cyclase"/>
</dbReference>
<dbReference type="GO" id="GO:0043709">
    <property type="term" value="P:cell adhesion involved in single-species biofilm formation"/>
    <property type="evidence" value="ECO:0007669"/>
    <property type="project" value="TreeGrafter"/>
</dbReference>
<feature type="transmembrane region" description="Helical" evidence="5">
    <location>
        <begin position="185"/>
        <end position="210"/>
    </location>
</feature>
<dbReference type="NCBIfam" id="TIGR00254">
    <property type="entry name" value="GGDEF"/>
    <property type="match status" value="1"/>
</dbReference>
<dbReference type="RefSeq" id="WP_120131947.1">
    <property type="nucleotide sequence ID" value="NZ_RAHH01000006.1"/>
</dbReference>
<dbReference type="Pfam" id="PF00990">
    <property type="entry name" value="GGDEF"/>
    <property type="match status" value="1"/>
</dbReference>
<name>A0A419NC87_9GAMM</name>
<dbReference type="PANTHER" id="PTHR45138:SF9">
    <property type="entry name" value="DIGUANYLATE CYCLASE DGCM-RELATED"/>
    <property type="match status" value="1"/>
</dbReference>
<evidence type="ECO:0000313" key="7">
    <source>
        <dbReference type="EMBL" id="RJT45710.1"/>
    </source>
</evidence>
<dbReference type="GO" id="GO:0005886">
    <property type="term" value="C:plasma membrane"/>
    <property type="evidence" value="ECO:0007669"/>
    <property type="project" value="TreeGrafter"/>
</dbReference>